<organism evidence="1 2">
    <name type="scientific">Bacteroides fragilis</name>
    <dbReference type="NCBI Taxonomy" id="817"/>
    <lineage>
        <taxon>Bacteria</taxon>
        <taxon>Pseudomonadati</taxon>
        <taxon>Bacteroidota</taxon>
        <taxon>Bacteroidia</taxon>
        <taxon>Bacteroidales</taxon>
        <taxon>Bacteroidaceae</taxon>
        <taxon>Bacteroides</taxon>
    </lineage>
</organism>
<dbReference type="Proteomes" id="UP000460666">
    <property type="component" value="Unassembled WGS sequence"/>
</dbReference>
<gene>
    <name evidence="1" type="ORF">F2Z89_01755</name>
</gene>
<name>A0A642F7P5_BACFG</name>
<accession>A0A642F7P5</accession>
<evidence type="ECO:0000313" key="2">
    <source>
        <dbReference type="Proteomes" id="UP000460666"/>
    </source>
</evidence>
<dbReference type="RefSeq" id="WP_072542193.1">
    <property type="nucleotide sequence ID" value="NZ_RCXN01000001.1"/>
</dbReference>
<evidence type="ECO:0000313" key="1">
    <source>
        <dbReference type="EMBL" id="KAA5002055.1"/>
    </source>
</evidence>
<dbReference type="EMBL" id="VWCJ01000001">
    <property type="protein sequence ID" value="KAA5002055.1"/>
    <property type="molecule type" value="Genomic_DNA"/>
</dbReference>
<dbReference type="InterPro" id="IPR018534">
    <property type="entry name" value="Tet_reg_excision_RteC"/>
</dbReference>
<sequence length="211" mass="23974">MEHLILTETEFFRLIDNPESRNGLSAAYNEFVATVISLCTGAASPCHPLPALSYAETELQYHKALQDTGTHHSVYVRKALAFVRKMLKHISMPHSQVPPLSFIPSQDEKKNDIPADAPSMRWTGSTVDLIELLYGLDTLKYINGGETGMGELLGHFSRIFGLEIKDSQCYNTYAAIKGRKNGSRTYFFDRASEKLNQRMVQDEERERMRKR</sequence>
<protein>
    <submittedName>
        <fullName evidence="1">RteC protein</fullName>
    </submittedName>
</protein>
<dbReference type="Pfam" id="PF09357">
    <property type="entry name" value="RteC"/>
    <property type="match status" value="1"/>
</dbReference>
<reference evidence="1 2" key="1">
    <citation type="journal article" date="2019" name="Nat. Med.">
        <title>A library of human gut bacterial isolates paired with longitudinal multiomics data enables mechanistic microbiome research.</title>
        <authorList>
            <person name="Poyet M."/>
            <person name="Groussin M."/>
            <person name="Gibbons S.M."/>
            <person name="Avila-Pacheco J."/>
            <person name="Jiang X."/>
            <person name="Kearney S.M."/>
            <person name="Perrotta A.R."/>
            <person name="Berdy B."/>
            <person name="Zhao S."/>
            <person name="Lieberman T.D."/>
            <person name="Swanson P.K."/>
            <person name="Smith M."/>
            <person name="Roesemann S."/>
            <person name="Alexander J.E."/>
            <person name="Rich S.A."/>
            <person name="Livny J."/>
            <person name="Vlamakis H."/>
            <person name="Clish C."/>
            <person name="Bullock K."/>
            <person name="Deik A."/>
            <person name="Scott J."/>
            <person name="Pierce K.A."/>
            <person name="Xavier R.J."/>
            <person name="Alm E.J."/>
        </authorList>
    </citation>
    <scope>NUCLEOTIDE SEQUENCE [LARGE SCALE GENOMIC DNA]</scope>
    <source>
        <strain evidence="1 2">BIOML-A46</strain>
    </source>
</reference>
<proteinExistence type="predicted"/>
<comment type="caution">
    <text evidence="1">The sequence shown here is derived from an EMBL/GenBank/DDBJ whole genome shotgun (WGS) entry which is preliminary data.</text>
</comment>
<dbReference type="AlphaFoldDB" id="A0A642F7P5"/>